<keyword evidence="1" id="KW-0614">Plasmid</keyword>
<evidence type="ECO:0008006" key="3">
    <source>
        <dbReference type="Google" id="ProtNLM"/>
    </source>
</evidence>
<name>A0ABY9EFK3_9GAMM</name>
<evidence type="ECO:0000313" key="2">
    <source>
        <dbReference type="Proteomes" id="UP001321520"/>
    </source>
</evidence>
<sequence>MKGIKFRSIPITDSGEDPDRPVVGKEAIVLQGNVLGKMICHRGYNESLDYHAVLNVFTCNTFADLVSNLAQGHGANRAEAIKNALTKSREAATDYLAALDHLAQQINGSEAA</sequence>
<gene>
    <name evidence="1" type="ORF">M8T91_18510</name>
</gene>
<dbReference type="Proteomes" id="UP001321520">
    <property type="component" value="Plasmid unnamed"/>
</dbReference>
<proteinExistence type="predicted"/>
<dbReference type="RefSeq" id="WP_301419282.1">
    <property type="nucleotide sequence ID" value="NZ_CP098024.1"/>
</dbReference>
<keyword evidence="2" id="KW-1185">Reference proteome</keyword>
<evidence type="ECO:0000313" key="1">
    <source>
        <dbReference type="EMBL" id="WKD51705.1"/>
    </source>
</evidence>
<accession>A0ABY9EFK3</accession>
<protein>
    <recommendedName>
        <fullName evidence="3">DUF5405 domain-containing protein</fullName>
    </recommendedName>
</protein>
<reference evidence="1 2" key="1">
    <citation type="submission" date="2022-05" db="EMBL/GenBank/DDBJ databases">
        <title>Microbulbifer sp. nov., isolated from sponge.</title>
        <authorList>
            <person name="Gao L."/>
        </authorList>
    </citation>
    <scope>NUCLEOTIDE SEQUENCE [LARGE SCALE GENOMIC DNA]</scope>
    <source>
        <strain evidence="1 2">MI-G</strain>
        <plasmid evidence="1 2">unnamed</plasmid>
    </source>
</reference>
<dbReference type="EMBL" id="CP098024">
    <property type="protein sequence ID" value="WKD51705.1"/>
    <property type="molecule type" value="Genomic_DNA"/>
</dbReference>
<geneLocation type="plasmid" evidence="1 2">
    <name>unnamed</name>
</geneLocation>
<organism evidence="1 2">
    <name type="scientific">Microbulbifer spongiae</name>
    <dbReference type="NCBI Taxonomy" id="2944933"/>
    <lineage>
        <taxon>Bacteria</taxon>
        <taxon>Pseudomonadati</taxon>
        <taxon>Pseudomonadota</taxon>
        <taxon>Gammaproteobacteria</taxon>
        <taxon>Cellvibrionales</taxon>
        <taxon>Microbulbiferaceae</taxon>
        <taxon>Microbulbifer</taxon>
    </lineage>
</organism>